<dbReference type="GO" id="GO:0048544">
    <property type="term" value="P:recognition of pollen"/>
    <property type="evidence" value="ECO:0007669"/>
    <property type="project" value="InterPro"/>
</dbReference>
<evidence type="ECO:0000256" key="3">
    <source>
        <dbReference type="ARBA" id="ARBA00023180"/>
    </source>
</evidence>
<dbReference type="InterPro" id="IPR001480">
    <property type="entry name" value="Bulb-type_lectin_dom"/>
</dbReference>
<evidence type="ECO:0000313" key="8">
    <source>
        <dbReference type="Proteomes" id="UP000516437"/>
    </source>
</evidence>
<evidence type="ECO:0000256" key="4">
    <source>
        <dbReference type="SAM" id="SignalP"/>
    </source>
</evidence>
<feature type="signal peptide" evidence="4">
    <location>
        <begin position="1"/>
        <end position="19"/>
    </location>
</feature>
<dbReference type="PANTHER" id="PTHR47976:SF52">
    <property type="entry name" value="PROTEIN KINASE DOMAIN-CONTAINING PROTEIN"/>
    <property type="match status" value="1"/>
</dbReference>
<evidence type="ECO:0000256" key="1">
    <source>
        <dbReference type="ARBA" id="ARBA00022729"/>
    </source>
</evidence>
<dbReference type="PANTHER" id="PTHR47976">
    <property type="entry name" value="G-TYPE LECTIN S-RECEPTOR-LIKE SERINE/THREONINE-PROTEIN KINASE SD2-5"/>
    <property type="match status" value="1"/>
</dbReference>
<dbReference type="Pfam" id="PF01453">
    <property type="entry name" value="B_lectin"/>
    <property type="match status" value="1"/>
</dbReference>
<feature type="domain" description="Bulb-type lectin" evidence="5">
    <location>
        <begin position="30"/>
        <end position="146"/>
    </location>
</feature>
<evidence type="ECO:0000256" key="2">
    <source>
        <dbReference type="ARBA" id="ARBA00023157"/>
    </source>
</evidence>
<dbReference type="EMBL" id="RXIC02000025">
    <property type="protein sequence ID" value="KAB1205364.1"/>
    <property type="molecule type" value="Genomic_DNA"/>
</dbReference>
<comment type="caution">
    <text evidence="7">The sequence shown here is derived from an EMBL/GenBank/DDBJ whole genome shotgun (WGS) entry which is preliminary data.</text>
</comment>
<dbReference type="InterPro" id="IPR000858">
    <property type="entry name" value="S_locus_glycoprot_dom"/>
</dbReference>
<keyword evidence="3" id="KW-0325">Glycoprotein</keyword>
<dbReference type="EMBL" id="RXIC02000025">
    <property type="protein sequence ID" value="KAB1205357.1"/>
    <property type="molecule type" value="Genomic_DNA"/>
</dbReference>
<reference evidence="7" key="3">
    <citation type="submission" date="2019-09" db="EMBL/GenBank/DDBJ databases">
        <authorList>
            <person name="Gao Z."/>
        </authorList>
    </citation>
    <scope>NUCLEOTIDE SEQUENCE</scope>
    <source>
        <tissue evidence="7">Leaves</tissue>
    </source>
</reference>
<name>A0A6A1UY57_9ROSI</name>
<dbReference type="InterPro" id="IPR036426">
    <property type="entry name" value="Bulb-type_lectin_dom_sf"/>
</dbReference>
<sequence>MGYFLLFPTIFLVFPLVSGLTSSGLVQPNFSASYYAFIDNNGAFLFSRNGTFSATIFNPGAQRSFYLCVIHEESNTIIWSANRDAPITESGTVSLTPKGLTIADQDGQIRWSTPPLKSSVFALLLTDFGNLVLLDRSNASIWESFHYPTDTIVIGQHLPVGASLASAVSDDDLSSRDYRLTITISDAFLQWQGQTYWKLSEDTKAFVNANYAVEYMAMNRTGLYLFGNNESVVIQVILPPSDFRIAKLGTSGKFTVSSYTSTNWLEEFSAPYDDCRIPFICGLIGFCSYDSSSTINYKYPICSCPTGFHIRSQHKSGCLPSDGSYSLPVSCNSTNKGSWSDPSAFSYLWLGNGSGYFSNSFSQPVKYGVNVSFCKNLKLDKFQYFILALQKSNSGFGHF</sequence>
<dbReference type="SMART" id="SM00108">
    <property type="entry name" value="B_lectin"/>
    <property type="match status" value="1"/>
</dbReference>
<dbReference type="Gene3D" id="2.90.10.10">
    <property type="entry name" value="Bulb-type lectin domain"/>
    <property type="match status" value="1"/>
</dbReference>
<reference evidence="7" key="1">
    <citation type="submission" date="2018-07" db="EMBL/GenBank/DDBJ databases">
        <authorList>
            <person name="Gao Z.-S."/>
            <person name="Jia H.-M."/>
            <person name="Jia H.-J."/>
            <person name="Cai Q.-L."/>
            <person name="Wang Y."/>
            <person name="Zhao H.-B."/>
        </authorList>
    </citation>
    <scope>NUCLEOTIDE SEQUENCE</scope>
    <source>
        <tissue evidence="7">Leaves</tissue>
    </source>
</reference>
<feature type="chain" id="PRO_5035382503" description="Bulb-type lectin domain-containing protein" evidence="4">
    <location>
        <begin position="20"/>
        <end position="399"/>
    </location>
</feature>
<reference evidence="7 8" key="2">
    <citation type="journal article" date="2019" name="Plant Biotechnol. J.">
        <title>The red bayberry genome and genetic basis of sex determination.</title>
        <authorList>
            <person name="Jia H.M."/>
            <person name="Jia H.J."/>
            <person name="Cai Q.L."/>
            <person name="Wang Y."/>
            <person name="Zhao H.B."/>
            <person name="Yang W.F."/>
            <person name="Wang G.Y."/>
            <person name="Li Y.H."/>
            <person name="Zhan D.L."/>
            <person name="Shen Y.T."/>
            <person name="Niu Q.F."/>
            <person name="Chang L."/>
            <person name="Qiu J."/>
            <person name="Zhao L."/>
            <person name="Xie H.B."/>
            <person name="Fu W.Y."/>
            <person name="Jin J."/>
            <person name="Li X.W."/>
            <person name="Jiao Y."/>
            <person name="Zhou C.C."/>
            <person name="Tu T."/>
            <person name="Chai C.Y."/>
            <person name="Gao J.L."/>
            <person name="Fan L.J."/>
            <person name="van de Weg E."/>
            <person name="Wang J.Y."/>
            <person name="Gao Z.S."/>
        </authorList>
    </citation>
    <scope>NUCLEOTIDE SEQUENCE [LARGE SCALE GENOMIC DNA]</scope>
    <source>
        <tissue evidence="7">Leaves</tissue>
    </source>
</reference>
<dbReference type="OrthoDB" id="1530339at2759"/>
<evidence type="ECO:0000313" key="6">
    <source>
        <dbReference type="EMBL" id="KAB1205357.1"/>
    </source>
</evidence>
<dbReference type="FunFam" id="2.90.10.10:FF:000023">
    <property type="entry name" value="G-type lectin S-receptor-like serine/threonine-protein kinase"/>
    <property type="match status" value="1"/>
</dbReference>
<protein>
    <recommendedName>
        <fullName evidence="5">Bulb-type lectin domain-containing protein</fullName>
    </recommendedName>
</protein>
<dbReference type="InterPro" id="IPR051343">
    <property type="entry name" value="G-type_lectin_kinases/EP1-like"/>
</dbReference>
<dbReference type="CDD" id="cd00028">
    <property type="entry name" value="B_lectin"/>
    <property type="match status" value="1"/>
</dbReference>
<accession>A0A6A1UY57</accession>
<dbReference type="SUPFAM" id="SSF51110">
    <property type="entry name" value="alpha-D-mannose-specific plant lectins"/>
    <property type="match status" value="1"/>
</dbReference>
<gene>
    <name evidence="7" type="ORF">CJ030_MR7G010695</name>
    <name evidence="6" type="ORF">CJ030_MR7G010702</name>
</gene>
<proteinExistence type="predicted"/>
<keyword evidence="1 4" id="KW-0732">Signal</keyword>
<dbReference type="PROSITE" id="PS50927">
    <property type="entry name" value="BULB_LECTIN"/>
    <property type="match status" value="1"/>
</dbReference>
<dbReference type="AlphaFoldDB" id="A0A6A1UY57"/>
<keyword evidence="2" id="KW-1015">Disulfide bond</keyword>
<dbReference type="Pfam" id="PF00954">
    <property type="entry name" value="S_locus_glycop"/>
    <property type="match status" value="1"/>
</dbReference>
<dbReference type="Proteomes" id="UP000516437">
    <property type="component" value="Chromosome 7"/>
</dbReference>
<keyword evidence="8" id="KW-1185">Reference proteome</keyword>
<evidence type="ECO:0000259" key="5">
    <source>
        <dbReference type="PROSITE" id="PS50927"/>
    </source>
</evidence>
<organism evidence="7 8">
    <name type="scientific">Morella rubra</name>
    <name type="common">Chinese bayberry</name>
    <dbReference type="NCBI Taxonomy" id="262757"/>
    <lineage>
        <taxon>Eukaryota</taxon>
        <taxon>Viridiplantae</taxon>
        <taxon>Streptophyta</taxon>
        <taxon>Embryophyta</taxon>
        <taxon>Tracheophyta</taxon>
        <taxon>Spermatophyta</taxon>
        <taxon>Magnoliopsida</taxon>
        <taxon>eudicotyledons</taxon>
        <taxon>Gunneridae</taxon>
        <taxon>Pentapetalae</taxon>
        <taxon>rosids</taxon>
        <taxon>fabids</taxon>
        <taxon>Fagales</taxon>
        <taxon>Myricaceae</taxon>
        <taxon>Morella</taxon>
    </lineage>
</organism>
<evidence type="ECO:0000313" key="7">
    <source>
        <dbReference type="EMBL" id="KAB1205364.1"/>
    </source>
</evidence>